<feature type="transmembrane region" description="Helical" evidence="1">
    <location>
        <begin position="103"/>
        <end position="119"/>
    </location>
</feature>
<accession>A0AAJ5JYV2</accession>
<organism evidence="3 4">
    <name type="scientific">Deinococcus metallilatus</name>
    <dbReference type="NCBI Taxonomy" id="1211322"/>
    <lineage>
        <taxon>Bacteria</taxon>
        <taxon>Thermotogati</taxon>
        <taxon>Deinococcota</taxon>
        <taxon>Deinococci</taxon>
        <taxon>Deinococcales</taxon>
        <taxon>Deinococcaceae</taxon>
        <taxon>Deinococcus</taxon>
    </lineage>
</organism>
<sequence>MAVYLWVMWQASLLALHSAGQERLHWAGLALLPPSALLLLGWHALTPPDLWRAALLDVHPVTLHTGSEALPLYLLMLVHVLLPVAIGLPLLKQPGLPRPGFTVLLLVWLLWWPTMLLVWRR</sequence>
<keyword evidence="1" id="KW-1133">Transmembrane helix</keyword>
<protein>
    <submittedName>
        <fullName evidence="3">Uncharacterized protein</fullName>
    </submittedName>
</protein>
<keyword evidence="1" id="KW-0472">Membrane</keyword>
<evidence type="ECO:0000313" key="5">
    <source>
        <dbReference type="Proteomes" id="UP000536909"/>
    </source>
</evidence>
<keyword evidence="1" id="KW-0812">Transmembrane</keyword>
<dbReference type="EMBL" id="VBRC01000003">
    <property type="protein sequence ID" value="TLK29950.1"/>
    <property type="molecule type" value="Genomic_DNA"/>
</dbReference>
<gene>
    <name evidence="3" type="ORF">FCS05_05295</name>
    <name evidence="2" type="ORF">HNQ10_001336</name>
</gene>
<reference evidence="3 4" key="1">
    <citation type="submission" date="2019-04" db="EMBL/GenBank/DDBJ databases">
        <title>Deinococcus metalilatus MA1002 mutant No.5.</title>
        <authorList>
            <person name="Park W."/>
            <person name="Park C."/>
        </authorList>
    </citation>
    <scope>NUCLEOTIDE SEQUENCE [LARGE SCALE GENOMIC DNA]</scope>
    <source>
        <strain evidence="3 4">MA1002-m5</strain>
    </source>
</reference>
<reference evidence="2 5" key="2">
    <citation type="submission" date="2020-08" db="EMBL/GenBank/DDBJ databases">
        <title>Genomic Encyclopedia of Type Strains, Phase IV (KMG-IV): sequencing the most valuable type-strain genomes for metagenomic binning, comparative biology and taxonomic classification.</title>
        <authorList>
            <person name="Goeker M."/>
        </authorList>
    </citation>
    <scope>NUCLEOTIDE SEQUENCE [LARGE SCALE GENOMIC DNA]</scope>
    <source>
        <strain evidence="2 5">DSM 105434</strain>
    </source>
</reference>
<feature type="transmembrane region" description="Helical" evidence="1">
    <location>
        <begin position="24"/>
        <end position="45"/>
    </location>
</feature>
<comment type="caution">
    <text evidence="3">The sequence shown here is derived from an EMBL/GenBank/DDBJ whole genome shotgun (WGS) entry which is preliminary data.</text>
</comment>
<feature type="transmembrane region" description="Helical" evidence="1">
    <location>
        <begin position="70"/>
        <end position="91"/>
    </location>
</feature>
<dbReference type="AlphaFoldDB" id="A0AAJ5JYV2"/>
<evidence type="ECO:0000313" key="2">
    <source>
        <dbReference type="EMBL" id="MBB5294522.1"/>
    </source>
</evidence>
<dbReference type="Proteomes" id="UP000308000">
    <property type="component" value="Unassembled WGS sequence"/>
</dbReference>
<proteinExistence type="predicted"/>
<dbReference type="Proteomes" id="UP000536909">
    <property type="component" value="Unassembled WGS sequence"/>
</dbReference>
<evidence type="ECO:0000313" key="4">
    <source>
        <dbReference type="Proteomes" id="UP000308000"/>
    </source>
</evidence>
<dbReference type="EMBL" id="JACHFV010000004">
    <property type="protein sequence ID" value="MBB5294522.1"/>
    <property type="molecule type" value="Genomic_DNA"/>
</dbReference>
<name>A0AAJ5JYV2_9DEIO</name>
<evidence type="ECO:0000313" key="3">
    <source>
        <dbReference type="EMBL" id="TLK29950.1"/>
    </source>
</evidence>
<evidence type="ECO:0000256" key="1">
    <source>
        <dbReference type="SAM" id="Phobius"/>
    </source>
</evidence>
<keyword evidence="5" id="KW-1185">Reference proteome</keyword>
<dbReference type="RefSeq" id="WP_129117752.1">
    <property type="nucleotide sequence ID" value="NZ_BSUI01000013.1"/>
</dbReference>